<dbReference type="InterPro" id="IPR048258">
    <property type="entry name" value="Cyclins_cyclin-box"/>
</dbReference>
<evidence type="ECO:0000256" key="4">
    <source>
        <dbReference type="ARBA" id="ARBA00023306"/>
    </source>
</evidence>
<dbReference type="Pfam" id="PF00134">
    <property type="entry name" value="Cyclin_N"/>
    <property type="match status" value="1"/>
</dbReference>
<dbReference type="SMART" id="SM00385">
    <property type="entry name" value="CYCLIN"/>
    <property type="match status" value="1"/>
</dbReference>
<evidence type="ECO:0000259" key="7">
    <source>
        <dbReference type="SMART" id="SM00385"/>
    </source>
</evidence>
<dbReference type="Gene3D" id="1.10.472.10">
    <property type="entry name" value="Cyclin-like"/>
    <property type="match status" value="2"/>
</dbReference>
<evidence type="ECO:0000256" key="1">
    <source>
        <dbReference type="ARBA" id="ARBA00009065"/>
    </source>
</evidence>
<dbReference type="PROSITE" id="PS00292">
    <property type="entry name" value="CYCLINS"/>
    <property type="match status" value="1"/>
</dbReference>
<dbReference type="InterPro" id="IPR013763">
    <property type="entry name" value="Cyclin-like_dom"/>
</dbReference>
<feature type="domain" description="Cyclin C-terminal" evidence="8">
    <location>
        <begin position="248"/>
        <end position="386"/>
    </location>
</feature>
<dbReference type="EMBL" id="HG996473">
    <property type="protein sequence ID" value="CAG1857945.1"/>
    <property type="molecule type" value="Genomic_DNA"/>
</dbReference>
<dbReference type="InterPro" id="IPR004367">
    <property type="entry name" value="Cyclin_C-dom"/>
</dbReference>
<comment type="similarity">
    <text evidence="1">Belongs to the cyclin family. Cyclin D subfamily.</text>
</comment>
<dbReference type="GO" id="GO:0051301">
    <property type="term" value="P:cell division"/>
    <property type="evidence" value="ECO:0007669"/>
    <property type="project" value="UniProtKB-KW"/>
</dbReference>
<feature type="non-terminal residue" evidence="9">
    <location>
        <position position="1"/>
    </location>
</feature>
<keyword evidence="4" id="KW-0131">Cell cycle</keyword>
<proteinExistence type="inferred from homology"/>
<dbReference type="InterPro" id="IPR039361">
    <property type="entry name" value="Cyclin"/>
</dbReference>
<dbReference type="InterPro" id="IPR036915">
    <property type="entry name" value="Cyclin-like_sf"/>
</dbReference>
<dbReference type="FunFam" id="1.10.472.10:FF:000060">
    <property type="entry name" value="D6-type cyclin"/>
    <property type="match status" value="1"/>
</dbReference>
<sequence>LSISLHAQQTHLSPLSETDGEGFLSLSPPVVSVHAPSPNSPPRETPSLQPPPMAVSPDLFSASSNLLLCAENADDVASWDGEEQDVEGGAATVAATADKEWVPPALADDRAAIAALLAAEPDHLPRDDYLGRLHARAIDATARQDAISWILKVSEFYRFRPVTACLSVNYLDRFLSSHSLPGQNGKGGWPMQLLSVACVSVAAKMEESHVPLLLDLQLRDPTYVFEPRTIQRMELLLAAALRWRLRAVTPFDFLHHLAASPAVAALSPSSSSALFSRAARLVLSTHRVVDFLVYRPSVMAAAAFLCAANEMTESSATGTGDWSSCFDAWVSKEQGVVNRCRQLMEERVIGTCPSSRRGNTTECRGRPEPPRSPVGVLDSAACTSCDTGPRSEDGPEPRPAKRLRLGDHPCTDRVFTGLDGELL</sequence>
<dbReference type="SMART" id="SM01332">
    <property type="entry name" value="Cyclin_C"/>
    <property type="match status" value="1"/>
</dbReference>
<keyword evidence="3 5" id="KW-0195">Cyclin</keyword>
<feature type="compositionally biased region" description="Pro residues" evidence="6">
    <location>
        <begin position="38"/>
        <end position="54"/>
    </location>
</feature>
<keyword evidence="2" id="KW-0132">Cell division</keyword>
<dbReference type="PANTHER" id="PTHR10177">
    <property type="entry name" value="CYCLINS"/>
    <property type="match status" value="1"/>
</dbReference>
<protein>
    <submittedName>
        <fullName evidence="9">(wild Malaysian banana) hypothetical protein</fullName>
    </submittedName>
</protein>
<accession>A0A8D7AZE4</accession>
<feature type="compositionally biased region" description="Low complexity" evidence="6">
    <location>
        <begin position="25"/>
        <end position="37"/>
    </location>
</feature>
<dbReference type="AlphaFoldDB" id="A0A8D7AZE4"/>
<dbReference type="InterPro" id="IPR006671">
    <property type="entry name" value="Cyclin_N"/>
</dbReference>
<evidence type="ECO:0000259" key="8">
    <source>
        <dbReference type="SMART" id="SM01332"/>
    </source>
</evidence>
<feature type="region of interest" description="Disordered" evidence="6">
    <location>
        <begin position="1"/>
        <end position="56"/>
    </location>
</feature>
<evidence type="ECO:0000256" key="6">
    <source>
        <dbReference type="SAM" id="MobiDB-lite"/>
    </source>
</evidence>
<dbReference type="SUPFAM" id="SSF47954">
    <property type="entry name" value="Cyclin-like"/>
    <property type="match status" value="1"/>
</dbReference>
<reference evidence="9" key="1">
    <citation type="submission" date="2021-03" db="EMBL/GenBank/DDBJ databases">
        <authorList>
            <consortium name="Genoscope - CEA"/>
            <person name="William W."/>
        </authorList>
    </citation>
    <scope>NUCLEOTIDE SEQUENCE</scope>
    <source>
        <strain evidence="9">Doubled-haploid Pahang</strain>
    </source>
</reference>
<evidence type="ECO:0000256" key="2">
    <source>
        <dbReference type="ARBA" id="ARBA00022618"/>
    </source>
</evidence>
<evidence type="ECO:0000256" key="5">
    <source>
        <dbReference type="RuleBase" id="RU000383"/>
    </source>
</evidence>
<feature type="region of interest" description="Disordered" evidence="6">
    <location>
        <begin position="354"/>
        <end position="408"/>
    </location>
</feature>
<feature type="compositionally biased region" description="Basic and acidic residues" evidence="6">
    <location>
        <begin position="389"/>
        <end position="408"/>
    </location>
</feature>
<dbReference type="Pfam" id="PF02984">
    <property type="entry name" value="Cyclin_C"/>
    <property type="match status" value="1"/>
</dbReference>
<dbReference type="CDD" id="cd20543">
    <property type="entry name" value="CYCLIN_AtCycD-like_rpt1"/>
    <property type="match status" value="1"/>
</dbReference>
<evidence type="ECO:0000313" key="9">
    <source>
        <dbReference type="EMBL" id="CAG1857945.1"/>
    </source>
</evidence>
<name>A0A8D7AZE4_MUSAM</name>
<feature type="domain" description="Cyclin-like" evidence="7">
    <location>
        <begin position="148"/>
        <end position="239"/>
    </location>
</feature>
<organism evidence="9">
    <name type="scientific">Musa acuminata subsp. malaccensis</name>
    <name type="common">Wild banana</name>
    <name type="synonym">Musa malaccensis</name>
    <dbReference type="NCBI Taxonomy" id="214687"/>
    <lineage>
        <taxon>Eukaryota</taxon>
        <taxon>Viridiplantae</taxon>
        <taxon>Streptophyta</taxon>
        <taxon>Embryophyta</taxon>
        <taxon>Tracheophyta</taxon>
        <taxon>Spermatophyta</taxon>
        <taxon>Magnoliopsida</taxon>
        <taxon>Liliopsida</taxon>
        <taxon>Zingiberales</taxon>
        <taxon>Musaceae</taxon>
        <taxon>Musa</taxon>
    </lineage>
</organism>
<feature type="compositionally biased region" description="Polar residues" evidence="6">
    <location>
        <begin position="1"/>
        <end position="16"/>
    </location>
</feature>
<gene>
    <name evidence="9" type="ORF">GSMUA_26930.1</name>
</gene>
<evidence type="ECO:0000256" key="3">
    <source>
        <dbReference type="ARBA" id="ARBA00023127"/>
    </source>
</evidence>